<evidence type="ECO:0000256" key="1">
    <source>
        <dbReference type="SAM" id="MobiDB-lite"/>
    </source>
</evidence>
<dbReference type="InterPro" id="IPR028031">
    <property type="entry name" value="DUF4460"/>
</dbReference>
<dbReference type="PANTHER" id="PTHR31596:SF10">
    <property type="entry name" value="DUF4460 DOMAIN-CONTAINING PROTEIN"/>
    <property type="match status" value="1"/>
</dbReference>
<protein>
    <recommendedName>
        <fullName evidence="2">DUF4460 domain-containing protein</fullName>
    </recommendedName>
</protein>
<proteinExistence type="predicted"/>
<sequence>MVLCVAMRAAARAASRAHVSTTRLSPLVGSVCSNFLVQHLTVVPPFLPNSLSSVGGVRTKVSERAQRRKNLRKMKTKKGGKVPMLKDTLRKLYLRTHPDLFGRYPTQQSANEESYKELLGILDAIEKHNEFPPAKTLVLPFYLKTPVEGEFKEVDLRLRTTGGACNTLVEEALGQFFGECGLPQAFQWGEGSWGKAVGKEVVENSNLGFDKEAEALEKQRKEEEAAAKREEQLRRSAPAYNPVDRSAPEDHSIEKTLNDLDDNLQIIAAMPYMDEDDDQQRALKVHFEQGTGLDDIEAMGYTIKASTIQIWQGERDMNTLVKGLSADSALIVQRILMHALDIEKKLKDIIANGGYDEDIEDDADEAQTKCVAIYFRVLDCMSI</sequence>
<comment type="caution">
    <text evidence="3">The sequence shown here is derived from an EMBL/GenBank/DDBJ whole genome shotgun (WGS) entry which is preliminary data.</text>
</comment>
<feature type="region of interest" description="Disordered" evidence="1">
    <location>
        <begin position="215"/>
        <end position="251"/>
    </location>
</feature>
<accession>A0A421FZE7</accession>
<feature type="compositionally biased region" description="Basic and acidic residues" evidence="1">
    <location>
        <begin position="215"/>
        <end position="234"/>
    </location>
</feature>
<evidence type="ECO:0000313" key="4">
    <source>
        <dbReference type="Proteomes" id="UP000284657"/>
    </source>
</evidence>
<reference evidence="3 4" key="1">
    <citation type="submission" date="2018-07" db="EMBL/GenBank/DDBJ databases">
        <title>Genome sequencing of oomycete isolates from Chile give support for New Zealand origin for Phytophthora kernoviae and make available the first Nothophytophthora sp. genome.</title>
        <authorList>
            <person name="Studholme D.J."/>
            <person name="Sanfuentes E."/>
            <person name="Panda P."/>
            <person name="Hill R."/>
            <person name="Sambles C."/>
            <person name="Grant M."/>
            <person name="Williams N.M."/>
            <person name="Mcdougal R.L."/>
        </authorList>
    </citation>
    <scope>NUCLEOTIDE SEQUENCE [LARGE SCALE GENOMIC DNA]</scope>
    <source>
        <strain evidence="3">Chile7</strain>
    </source>
</reference>
<dbReference type="InterPro" id="IPR027986">
    <property type="entry name" value="TCAIM"/>
</dbReference>
<evidence type="ECO:0000259" key="2">
    <source>
        <dbReference type="Pfam" id="PF14687"/>
    </source>
</evidence>
<dbReference type="Proteomes" id="UP000284657">
    <property type="component" value="Unassembled WGS sequence"/>
</dbReference>
<feature type="domain" description="DUF4460" evidence="2">
    <location>
        <begin position="80"/>
        <end position="181"/>
    </location>
</feature>
<dbReference type="AlphaFoldDB" id="A0A421FZE7"/>
<organism evidence="3 4">
    <name type="scientific">Phytophthora kernoviae</name>
    <dbReference type="NCBI Taxonomy" id="325452"/>
    <lineage>
        <taxon>Eukaryota</taxon>
        <taxon>Sar</taxon>
        <taxon>Stramenopiles</taxon>
        <taxon>Oomycota</taxon>
        <taxon>Peronosporomycetes</taxon>
        <taxon>Peronosporales</taxon>
        <taxon>Peronosporaceae</taxon>
        <taxon>Phytophthora</taxon>
    </lineage>
</organism>
<gene>
    <name evidence="3" type="ORF">BBJ29_007973</name>
</gene>
<evidence type="ECO:0000313" key="3">
    <source>
        <dbReference type="EMBL" id="RLN56432.1"/>
    </source>
</evidence>
<dbReference type="PANTHER" id="PTHR31596">
    <property type="entry name" value="T-CELL ACTIVATION INHIBITOR, MITOCHONDRIAL"/>
    <property type="match status" value="1"/>
</dbReference>
<dbReference type="Pfam" id="PF14687">
    <property type="entry name" value="DUF4460"/>
    <property type="match status" value="1"/>
</dbReference>
<name>A0A421FZE7_9STRA</name>
<dbReference type="EMBL" id="MBAD02001271">
    <property type="protein sequence ID" value="RLN56432.1"/>
    <property type="molecule type" value="Genomic_DNA"/>
</dbReference>